<keyword evidence="3" id="KW-1185">Reference proteome</keyword>
<dbReference type="PANTHER" id="PTHR40057">
    <property type="entry name" value="SLR1162 PROTEIN"/>
    <property type="match status" value="1"/>
</dbReference>
<evidence type="ECO:0008006" key="4">
    <source>
        <dbReference type="Google" id="ProtNLM"/>
    </source>
</evidence>
<evidence type="ECO:0000313" key="3">
    <source>
        <dbReference type="Proteomes" id="UP001501231"/>
    </source>
</evidence>
<accession>A0ABN3IES6</accession>
<proteinExistence type="predicted"/>
<gene>
    <name evidence="2" type="ORF">GCM10010191_05220</name>
</gene>
<feature type="transmembrane region" description="Helical" evidence="1">
    <location>
        <begin position="116"/>
        <end position="138"/>
    </location>
</feature>
<dbReference type="EMBL" id="BAAARW010000002">
    <property type="protein sequence ID" value="GAA2400946.1"/>
    <property type="molecule type" value="Genomic_DNA"/>
</dbReference>
<name>A0ABN3IES6_9ACTN</name>
<organism evidence="2 3">
    <name type="scientific">Actinomadura vinacea</name>
    <dbReference type="NCBI Taxonomy" id="115336"/>
    <lineage>
        <taxon>Bacteria</taxon>
        <taxon>Bacillati</taxon>
        <taxon>Actinomycetota</taxon>
        <taxon>Actinomycetes</taxon>
        <taxon>Streptosporangiales</taxon>
        <taxon>Thermomonosporaceae</taxon>
        <taxon>Actinomadura</taxon>
    </lineage>
</organism>
<dbReference type="Proteomes" id="UP001501231">
    <property type="component" value="Unassembled WGS sequence"/>
</dbReference>
<dbReference type="InterPro" id="IPR011008">
    <property type="entry name" value="Dimeric_a/b-barrel"/>
</dbReference>
<comment type="caution">
    <text evidence="2">The sequence shown here is derived from an EMBL/GenBank/DDBJ whole genome shotgun (WGS) entry which is preliminary data.</text>
</comment>
<feature type="transmembrane region" description="Helical" evidence="1">
    <location>
        <begin position="144"/>
        <end position="164"/>
    </location>
</feature>
<keyword evidence="1" id="KW-1133">Transmembrane helix</keyword>
<dbReference type="PANTHER" id="PTHR40057:SF1">
    <property type="entry name" value="SLR1162 PROTEIN"/>
    <property type="match status" value="1"/>
</dbReference>
<keyword evidence="1" id="KW-0472">Membrane</keyword>
<dbReference type="Gene3D" id="3.30.70.100">
    <property type="match status" value="1"/>
</dbReference>
<keyword evidence="1" id="KW-0812">Transmembrane</keyword>
<dbReference type="InterPro" id="IPR038762">
    <property type="entry name" value="ABM_predict"/>
</dbReference>
<dbReference type="SUPFAM" id="SSF54909">
    <property type="entry name" value="Dimeric alpha+beta barrel"/>
    <property type="match status" value="1"/>
</dbReference>
<evidence type="ECO:0000256" key="1">
    <source>
        <dbReference type="SAM" id="Phobius"/>
    </source>
</evidence>
<reference evidence="2 3" key="1">
    <citation type="journal article" date="2019" name="Int. J. Syst. Evol. Microbiol.">
        <title>The Global Catalogue of Microorganisms (GCM) 10K type strain sequencing project: providing services to taxonomists for standard genome sequencing and annotation.</title>
        <authorList>
            <consortium name="The Broad Institute Genomics Platform"/>
            <consortium name="The Broad Institute Genome Sequencing Center for Infectious Disease"/>
            <person name="Wu L."/>
            <person name="Ma J."/>
        </authorList>
    </citation>
    <scope>NUCLEOTIDE SEQUENCE [LARGE SCALE GENOMIC DNA]</scope>
    <source>
        <strain evidence="2 3">JCM 3325</strain>
    </source>
</reference>
<protein>
    <recommendedName>
        <fullName evidence="4">Antibiotic biosynthesis monooxygenase</fullName>
    </recommendedName>
</protein>
<sequence length="220" mass="24501">MASQPIIVTAAYRVSRGREVEFCSWAIALFRLAAEQPGYLGGGVIAAGSPEGEWHIIYRFANEDTARSWERSFTWSHWGAQSASFTPEEVGEDGSGVRDWFEGPVRPLPPPEKWKLWFVNTGAVFPPVLIFNLFIIPYLAGVNLLARTLALCVGVSAVVTWLVMPRLQRLLKSWLYPSVHLMGQRKRPMTNGLPPSDPLDARFNAFSSGNDPRGNSKISR</sequence>
<dbReference type="RefSeq" id="WP_344586693.1">
    <property type="nucleotide sequence ID" value="NZ_BAAARW010000002.1"/>
</dbReference>
<evidence type="ECO:0000313" key="2">
    <source>
        <dbReference type="EMBL" id="GAA2400946.1"/>
    </source>
</evidence>